<organism evidence="12 13">
    <name type="scientific">Neomicrococcus aestuarii</name>
    <dbReference type="NCBI Taxonomy" id="556325"/>
    <lineage>
        <taxon>Bacteria</taxon>
        <taxon>Bacillati</taxon>
        <taxon>Actinomycetota</taxon>
        <taxon>Actinomycetes</taxon>
        <taxon>Micrococcales</taxon>
        <taxon>Micrococcaceae</taxon>
        <taxon>Neomicrococcus</taxon>
    </lineage>
</organism>
<keyword evidence="5" id="KW-0460">Magnesium</keyword>
<evidence type="ECO:0000256" key="9">
    <source>
        <dbReference type="ARBA" id="ARBA00034120"/>
    </source>
</evidence>
<dbReference type="GO" id="GO:0003964">
    <property type="term" value="F:RNA-directed DNA polymerase activity"/>
    <property type="evidence" value="ECO:0007669"/>
    <property type="project" value="UniProtKB-KW"/>
</dbReference>
<evidence type="ECO:0000313" key="12">
    <source>
        <dbReference type="EMBL" id="APF40366.1"/>
    </source>
</evidence>
<evidence type="ECO:0000256" key="6">
    <source>
        <dbReference type="ARBA" id="ARBA00022918"/>
    </source>
</evidence>
<dbReference type="GO" id="GO:0003723">
    <property type="term" value="F:RNA binding"/>
    <property type="evidence" value="ECO:0007669"/>
    <property type="project" value="InterPro"/>
</dbReference>
<sequence>MSILKDLRTAEELQIAAALPDSALLWLCRPLSAEDIYVHEIRKSKGRFRRVYEPRDNSLARLLKQLKEFLDRQVFQPHANVHGFIRDRSIFTNATAHLGARAILAVDISDFFSSISRDQITGALISLGASDQVAVSIANVCTFRNELVTGLSTSPVLSNLVFLPLDKNFESLAVERGLTYSRYADDLTFSGDAVDDQLLAVVAERLSEHGFKINLKKVRFMRKGHRQVVTGVSVACGDKLRLPRNFKKRIRQDLYFSEKNGISLQALHRGFSNDEDFRESLKGKINHLNSVDSSAAKLFMSQLNNISS</sequence>
<gene>
    <name evidence="12" type="ORF">BHE16_04285</name>
</gene>
<dbReference type="SUPFAM" id="SSF56672">
    <property type="entry name" value="DNA/RNA polymerases"/>
    <property type="match status" value="1"/>
</dbReference>
<evidence type="ECO:0000256" key="3">
    <source>
        <dbReference type="ARBA" id="ARBA00022695"/>
    </source>
</evidence>
<evidence type="ECO:0000259" key="11">
    <source>
        <dbReference type="PROSITE" id="PS50878"/>
    </source>
</evidence>
<dbReference type="PANTHER" id="PTHR34047:SF7">
    <property type="entry name" value="RNA-DIRECTED DNA POLYMERASE"/>
    <property type="match status" value="1"/>
</dbReference>
<keyword evidence="2" id="KW-0808">Transferase</keyword>
<keyword evidence="3" id="KW-0548">Nucleotidyltransferase</keyword>
<dbReference type="InterPro" id="IPR000123">
    <property type="entry name" value="Reverse_transcriptase_msDNA"/>
</dbReference>
<dbReference type="Gene3D" id="3.30.70.270">
    <property type="match status" value="1"/>
</dbReference>
<dbReference type="AlphaFoldDB" id="A0A1L2ZMM3"/>
<feature type="domain" description="Reverse transcriptase" evidence="11">
    <location>
        <begin position="1"/>
        <end position="234"/>
    </location>
</feature>
<evidence type="ECO:0000256" key="2">
    <source>
        <dbReference type="ARBA" id="ARBA00022679"/>
    </source>
</evidence>
<accession>A0A1L2ZMM3</accession>
<dbReference type="CDD" id="cd03487">
    <property type="entry name" value="RT_Bac_retron_II"/>
    <property type="match status" value="1"/>
</dbReference>
<keyword evidence="13" id="KW-1185">Reference proteome</keyword>
<evidence type="ECO:0000256" key="5">
    <source>
        <dbReference type="ARBA" id="ARBA00022842"/>
    </source>
</evidence>
<evidence type="ECO:0000256" key="8">
    <source>
        <dbReference type="ARBA" id="ARBA00025589"/>
    </source>
</evidence>
<dbReference type="InterPro" id="IPR043502">
    <property type="entry name" value="DNA/RNA_pol_sf"/>
</dbReference>
<dbReference type="KEGG" id="nae:BHE16_04285"/>
<dbReference type="Proteomes" id="UP000183530">
    <property type="component" value="Chromosome"/>
</dbReference>
<dbReference type="EC" id="2.7.7.49" evidence="1"/>
<dbReference type="Pfam" id="PF00078">
    <property type="entry name" value="RVT_1"/>
    <property type="match status" value="1"/>
</dbReference>
<dbReference type="PRINTS" id="PR00866">
    <property type="entry name" value="RNADNAPOLMS"/>
</dbReference>
<comment type="similarity">
    <text evidence="9">Belongs to the bacterial reverse transcriptase family.</text>
</comment>
<keyword evidence="7" id="KW-0051">Antiviral defense</keyword>
<evidence type="ECO:0000256" key="7">
    <source>
        <dbReference type="ARBA" id="ARBA00023118"/>
    </source>
</evidence>
<keyword evidence="4" id="KW-0479">Metal-binding</keyword>
<dbReference type="EMBL" id="CP018135">
    <property type="protein sequence ID" value="APF40366.1"/>
    <property type="molecule type" value="Genomic_DNA"/>
</dbReference>
<keyword evidence="6" id="KW-0695">RNA-directed DNA polymerase</keyword>
<evidence type="ECO:0000256" key="10">
    <source>
        <dbReference type="ARBA" id="ARBA00048173"/>
    </source>
</evidence>
<evidence type="ECO:0000256" key="1">
    <source>
        <dbReference type="ARBA" id="ARBA00012493"/>
    </source>
</evidence>
<dbReference type="PANTHER" id="PTHR34047">
    <property type="entry name" value="NUCLEAR INTRON MATURASE 1, MITOCHONDRIAL-RELATED"/>
    <property type="match status" value="1"/>
</dbReference>
<evidence type="ECO:0000256" key="4">
    <source>
        <dbReference type="ARBA" id="ARBA00022723"/>
    </source>
</evidence>
<name>A0A1L2ZMM3_9MICC</name>
<dbReference type="InterPro" id="IPR043128">
    <property type="entry name" value="Rev_trsase/Diguanyl_cyclase"/>
</dbReference>
<dbReference type="STRING" id="556325.BHE16_04285"/>
<reference evidence="12 13" key="1">
    <citation type="submission" date="2016-11" db="EMBL/GenBank/DDBJ databases">
        <title>Genome sequencing of Zhihengliuella aestuarii B18 antagonistic to Plasmodiophora brassicae.</title>
        <authorList>
            <person name="Luo Y."/>
        </authorList>
    </citation>
    <scope>NUCLEOTIDE SEQUENCE [LARGE SCALE GENOMIC DNA]</scope>
    <source>
        <strain evidence="12 13">B18</strain>
    </source>
</reference>
<dbReference type="GO" id="GO:0046872">
    <property type="term" value="F:metal ion binding"/>
    <property type="evidence" value="ECO:0007669"/>
    <property type="project" value="UniProtKB-KW"/>
</dbReference>
<protein>
    <recommendedName>
        <fullName evidence="1">RNA-directed DNA polymerase</fullName>
        <ecNumber evidence="1">2.7.7.49</ecNumber>
    </recommendedName>
</protein>
<comment type="catalytic activity">
    <reaction evidence="10">
        <text>DNA(n) + a 2'-deoxyribonucleoside 5'-triphosphate = DNA(n+1) + diphosphate</text>
        <dbReference type="Rhea" id="RHEA:22508"/>
        <dbReference type="Rhea" id="RHEA-COMP:17339"/>
        <dbReference type="Rhea" id="RHEA-COMP:17340"/>
        <dbReference type="ChEBI" id="CHEBI:33019"/>
        <dbReference type="ChEBI" id="CHEBI:61560"/>
        <dbReference type="ChEBI" id="CHEBI:173112"/>
        <dbReference type="EC" id="2.7.7.49"/>
    </reaction>
</comment>
<proteinExistence type="inferred from homology"/>
<dbReference type="GO" id="GO:0051607">
    <property type="term" value="P:defense response to virus"/>
    <property type="evidence" value="ECO:0007669"/>
    <property type="project" value="UniProtKB-KW"/>
</dbReference>
<dbReference type="PROSITE" id="PS50878">
    <property type="entry name" value="RT_POL"/>
    <property type="match status" value="1"/>
</dbReference>
<dbReference type="InterPro" id="IPR051083">
    <property type="entry name" value="GrpII_Intron_Splice-Mob/Def"/>
</dbReference>
<comment type="function">
    <text evidence="8">Poorly processive, error-prone DNA polymerase involved in untargeted mutagenesis. Copies undamaged DNA at stalled replication forks, which arise in vivo from mismatched or misaligned primer ends. These misaligned primers can be extended by PolIV. Exhibits no 3'-5' exonuclease (proofreading) activity. May be involved in translesional synthesis, in conjunction with the beta clamp from PolIII.</text>
</comment>
<evidence type="ECO:0000313" key="13">
    <source>
        <dbReference type="Proteomes" id="UP000183530"/>
    </source>
</evidence>
<dbReference type="InterPro" id="IPR000477">
    <property type="entry name" value="RT_dom"/>
</dbReference>